<dbReference type="EMBL" id="RPOK01000003">
    <property type="protein sequence ID" value="RPJ66612.1"/>
    <property type="molecule type" value="Genomic_DNA"/>
</dbReference>
<keyword evidence="3" id="KW-1185">Reference proteome</keyword>
<evidence type="ECO:0000313" key="2">
    <source>
        <dbReference type="EMBL" id="RPJ66612.1"/>
    </source>
</evidence>
<evidence type="ECO:0000256" key="1">
    <source>
        <dbReference type="SAM" id="Phobius"/>
    </source>
</evidence>
<accession>A0A3N5XZP6</accession>
<dbReference type="AlphaFoldDB" id="A0A3N5XZP6"/>
<feature type="transmembrane region" description="Helical" evidence="1">
    <location>
        <begin position="6"/>
        <end position="24"/>
    </location>
</feature>
<proteinExistence type="predicted"/>
<dbReference type="OrthoDB" id="5764104at2"/>
<feature type="transmembrane region" description="Helical" evidence="1">
    <location>
        <begin position="36"/>
        <end position="55"/>
    </location>
</feature>
<comment type="caution">
    <text evidence="2">The sequence shown here is derived from an EMBL/GenBank/DDBJ whole genome shotgun (WGS) entry which is preliminary data.</text>
</comment>
<sequence length="264" mass="29469">MISNTVVVLLRDMLPLFILIAYLSSIGVMQSLDKKWLKLTLFAAVTSVVAFYFNFELIAESFEGRGYEIVSSLILCLFFICCASVSIFSGMLPSTYQKWLLAVGIVLLVTLKATEFMVYFGVFIQQSGDLISICLGFLMGISICISFHLLYRFFLTELIAHNKIKTVYMLWFAFITGQIVQIPERLSQVDIIDLGKPLFNLSEFVRDSSEYGHVLNALLGYESSPTTTFIGAYLCSFFLLLVISGAAARNAGLPISQYFSGESK</sequence>
<feature type="transmembrane region" description="Helical" evidence="1">
    <location>
        <begin position="100"/>
        <end position="124"/>
    </location>
</feature>
<feature type="transmembrane region" description="Helical" evidence="1">
    <location>
        <begin position="130"/>
        <end position="154"/>
    </location>
</feature>
<keyword evidence="1" id="KW-0812">Transmembrane</keyword>
<evidence type="ECO:0000313" key="3">
    <source>
        <dbReference type="Proteomes" id="UP000275281"/>
    </source>
</evidence>
<protein>
    <recommendedName>
        <fullName evidence="4">FTR1 family iron permease</fullName>
    </recommendedName>
</protein>
<keyword evidence="1" id="KW-0472">Membrane</keyword>
<gene>
    <name evidence="2" type="ORF">DRW07_11050</name>
</gene>
<dbReference type="RefSeq" id="WP_124027969.1">
    <property type="nucleotide sequence ID" value="NZ_JBHRSN010000006.1"/>
</dbReference>
<dbReference type="Proteomes" id="UP000275281">
    <property type="component" value="Unassembled WGS sequence"/>
</dbReference>
<feature type="transmembrane region" description="Helical" evidence="1">
    <location>
        <begin position="229"/>
        <end position="248"/>
    </location>
</feature>
<evidence type="ECO:0008006" key="4">
    <source>
        <dbReference type="Google" id="ProtNLM"/>
    </source>
</evidence>
<organism evidence="2 3">
    <name type="scientific">Alteromonas sediminis</name>
    <dbReference type="NCBI Taxonomy" id="2259342"/>
    <lineage>
        <taxon>Bacteria</taxon>
        <taxon>Pseudomonadati</taxon>
        <taxon>Pseudomonadota</taxon>
        <taxon>Gammaproteobacteria</taxon>
        <taxon>Alteromonadales</taxon>
        <taxon>Alteromonadaceae</taxon>
        <taxon>Alteromonas/Salinimonas group</taxon>
        <taxon>Alteromonas</taxon>
    </lineage>
</organism>
<feature type="transmembrane region" description="Helical" evidence="1">
    <location>
        <begin position="67"/>
        <end position="88"/>
    </location>
</feature>
<keyword evidence="1" id="KW-1133">Transmembrane helix</keyword>
<reference evidence="2 3" key="1">
    <citation type="submission" date="2018-11" db="EMBL/GenBank/DDBJ databases">
        <authorList>
            <person name="Ye M.-Q."/>
            <person name="Du Z.-J."/>
        </authorList>
    </citation>
    <scope>NUCLEOTIDE SEQUENCE [LARGE SCALE GENOMIC DNA]</scope>
    <source>
        <strain evidence="2 3">U0105</strain>
    </source>
</reference>
<name>A0A3N5XZP6_9ALTE</name>